<accession>A0ABW7RDV0</accession>
<keyword evidence="2" id="KW-1133">Transmembrane helix</keyword>
<protein>
    <recommendedName>
        <fullName evidence="5">Integral membrane protein</fullName>
    </recommendedName>
</protein>
<keyword evidence="2" id="KW-0472">Membrane</keyword>
<keyword evidence="2" id="KW-0812">Transmembrane</keyword>
<keyword evidence="4" id="KW-1185">Reference proteome</keyword>
<dbReference type="EMBL" id="JBIRGH010000008">
    <property type="protein sequence ID" value="MFH8585927.1"/>
    <property type="molecule type" value="Genomic_DNA"/>
</dbReference>
<sequence length="185" mass="20582">MSTGHWDHEDDAPWHMRASAEDEGRVYQAGRDQHITELHFHGSPPDVDDDDDEDEDDDWGYYETGGSSWGGIWETLLSVLLALAPLLPLAIAGASTRAVWTDKSDPSTWWSVLYSLGAVIVGATCFIVLRERLSYRSHLIDRFSWLYVPVGLGVFAYYIIGDPAGLQLKFIGDIGLECARKLGPL</sequence>
<feature type="transmembrane region" description="Helical" evidence="2">
    <location>
        <begin position="142"/>
        <end position="160"/>
    </location>
</feature>
<evidence type="ECO:0000313" key="3">
    <source>
        <dbReference type="EMBL" id="MFH8585927.1"/>
    </source>
</evidence>
<proteinExistence type="predicted"/>
<evidence type="ECO:0000256" key="1">
    <source>
        <dbReference type="SAM" id="MobiDB-lite"/>
    </source>
</evidence>
<name>A0ABW7RDV0_9ACTN</name>
<organism evidence="3 4">
    <name type="scientific">Streptomyces celluloflavus</name>
    <dbReference type="NCBI Taxonomy" id="58344"/>
    <lineage>
        <taxon>Bacteria</taxon>
        <taxon>Bacillati</taxon>
        <taxon>Actinomycetota</taxon>
        <taxon>Actinomycetes</taxon>
        <taxon>Kitasatosporales</taxon>
        <taxon>Streptomycetaceae</taxon>
        <taxon>Streptomyces</taxon>
    </lineage>
</organism>
<feature type="region of interest" description="Disordered" evidence="1">
    <location>
        <begin position="38"/>
        <end position="60"/>
    </location>
</feature>
<reference evidence="3 4" key="1">
    <citation type="submission" date="2024-10" db="EMBL/GenBank/DDBJ databases">
        <title>The Natural Products Discovery Center: Release of the First 8490 Sequenced Strains for Exploring Actinobacteria Biosynthetic Diversity.</title>
        <authorList>
            <person name="Kalkreuter E."/>
            <person name="Kautsar S.A."/>
            <person name="Yang D."/>
            <person name="Bader C.D."/>
            <person name="Teijaro C.N."/>
            <person name="Fluegel L."/>
            <person name="Davis C.M."/>
            <person name="Simpson J.R."/>
            <person name="Lauterbach L."/>
            <person name="Steele A.D."/>
            <person name="Gui C."/>
            <person name="Meng S."/>
            <person name="Li G."/>
            <person name="Viehrig K."/>
            <person name="Ye F."/>
            <person name="Su P."/>
            <person name="Kiefer A.F."/>
            <person name="Nichols A."/>
            <person name="Cepeda A.J."/>
            <person name="Yan W."/>
            <person name="Fan B."/>
            <person name="Jiang Y."/>
            <person name="Adhikari A."/>
            <person name="Zheng C.-J."/>
            <person name="Schuster L."/>
            <person name="Cowan T.M."/>
            <person name="Smanski M.J."/>
            <person name="Chevrette M.G."/>
            <person name="De Carvalho L.P.S."/>
            <person name="Shen B."/>
        </authorList>
    </citation>
    <scope>NUCLEOTIDE SEQUENCE [LARGE SCALE GENOMIC DNA]</scope>
    <source>
        <strain evidence="3 4">NPDC018013</strain>
    </source>
</reference>
<feature type="compositionally biased region" description="Acidic residues" evidence="1">
    <location>
        <begin position="46"/>
        <end position="60"/>
    </location>
</feature>
<evidence type="ECO:0000256" key="2">
    <source>
        <dbReference type="SAM" id="Phobius"/>
    </source>
</evidence>
<gene>
    <name evidence="3" type="ORF">ACH4GP_16170</name>
</gene>
<evidence type="ECO:0008006" key="5">
    <source>
        <dbReference type="Google" id="ProtNLM"/>
    </source>
</evidence>
<comment type="caution">
    <text evidence="3">The sequence shown here is derived from an EMBL/GenBank/DDBJ whole genome shotgun (WGS) entry which is preliminary data.</text>
</comment>
<feature type="transmembrane region" description="Helical" evidence="2">
    <location>
        <begin position="76"/>
        <end position="100"/>
    </location>
</feature>
<feature type="transmembrane region" description="Helical" evidence="2">
    <location>
        <begin position="112"/>
        <end position="130"/>
    </location>
</feature>
<evidence type="ECO:0000313" key="4">
    <source>
        <dbReference type="Proteomes" id="UP001610990"/>
    </source>
</evidence>
<feature type="region of interest" description="Disordered" evidence="1">
    <location>
        <begin position="1"/>
        <end position="23"/>
    </location>
</feature>
<dbReference type="RefSeq" id="WP_397672860.1">
    <property type="nucleotide sequence ID" value="NZ_JBIRGH010000008.1"/>
</dbReference>
<dbReference type="Proteomes" id="UP001610990">
    <property type="component" value="Unassembled WGS sequence"/>
</dbReference>